<dbReference type="CDD" id="cd06558">
    <property type="entry name" value="crotonase-like"/>
    <property type="match status" value="1"/>
</dbReference>
<dbReference type="GO" id="GO:0016829">
    <property type="term" value="F:lyase activity"/>
    <property type="evidence" value="ECO:0007669"/>
    <property type="project" value="UniProtKB-KW"/>
</dbReference>
<gene>
    <name evidence="4" type="ORF">C0V70_08275</name>
</gene>
<accession>A0A2K9NSN9</accession>
<organism evidence="4 5">
    <name type="scientific">Bacteriovorax stolpii</name>
    <name type="common">Bdellovibrio stolpii</name>
    <dbReference type="NCBI Taxonomy" id="960"/>
    <lineage>
        <taxon>Bacteria</taxon>
        <taxon>Pseudomonadati</taxon>
        <taxon>Bdellovibrionota</taxon>
        <taxon>Bacteriovoracia</taxon>
        <taxon>Bacteriovoracales</taxon>
        <taxon>Bacteriovoracaceae</taxon>
        <taxon>Bacteriovorax</taxon>
    </lineage>
</organism>
<dbReference type="InterPro" id="IPR018376">
    <property type="entry name" value="Enoyl-CoA_hyd/isom_CS"/>
</dbReference>
<comment type="similarity">
    <text evidence="1 3">Belongs to the enoyl-CoA hydratase/isomerase family.</text>
</comment>
<keyword evidence="5" id="KW-1185">Reference proteome</keyword>
<dbReference type="Proteomes" id="UP000235584">
    <property type="component" value="Chromosome"/>
</dbReference>
<name>A0A2K9NSN9_BACTC</name>
<dbReference type="InterPro" id="IPR014748">
    <property type="entry name" value="Enoyl-CoA_hydra_C"/>
</dbReference>
<proteinExistence type="inferred from homology"/>
<dbReference type="Gene3D" id="3.90.226.10">
    <property type="entry name" value="2-enoyl-CoA Hydratase, Chain A, domain 1"/>
    <property type="match status" value="1"/>
</dbReference>
<dbReference type="GO" id="GO:0006635">
    <property type="term" value="P:fatty acid beta-oxidation"/>
    <property type="evidence" value="ECO:0007669"/>
    <property type="project" value="TreeGrafter"/>
</dbReference>
<dbReference type="PANTHER" id="PTHR11941:SF54">
    <property type="entry name" value="ENOYL-COA HYDRATASE, MITOCHONDRIAL"/>
    <property type="match status" value="1"/>
</dbReference>
<dbReference type="SUPFAM" id="SSF52096">
    <property type="entry name" value="ClpP/crotonase"/>
    <property type="match status" value="1"/>
</dbReference>
<dbReference type="PANTHER" id="PTHR11941">
    <property type="entry name" value="ENOYL-COA HYDRATASE-RELATED"/>
    <property type="match status" value="1"/>
</dbReference>
<evidence type="ECO:0000256" key="1">
    <source>
        <dbReference type="ARBA" id="ARBA00005254"/>
    </source>
</evidence>
<dbReference type="InterPro" id="IPR029045">
    <property type="entry name" value="ClpP/crotonase-like_dom_sf"/>
</dbReference>
<dbReference type="AlphaFoldDB" id="A0A2K9NSN9"/>
<protein>
    <submittedName>
        <fullName evidence="4">3-hxdroxyacyl-CoA dehydrogenase</fullName>
    </submittedName>
</protein>
<dbReference type="InterPro" id="IPR001753">
    <property type="entry name" value="Enoyl-CoA_hydra/iso"/>
</dbReference>
<dbReference type="KEGG" id="bsto:C0V70_08275"/>
<sequence>MSFYQKTFPDLEVAVKNNHQLWVTLNNPDQMNAITTPMIDSLTEVLRQADFDPEIRVVVITGKGKNFCAGGDIKAMEEKSGMFAGESNELRSRYQHGIQRIPQCIENLSVPVIAMVNGAAVGAGCDLSMMCDMRTGNSKSKFAETFTRMGLVPGDGGTFFLQRVIGYSKAMQMFLTAKSYEGKEALDFGLLSFLFEDSNLESETEKLADTVASLAPVAQKLTKKAMKVSYLHDLQTSLDMLASYQGISQRTADHFEALKSFKEKRSPRFSGE</sequence>
<reference evidence="4 5" key="1">
    <citation type="submission" date="2018-01" db="EMBL/GenBank/DDBJ databases">
        <title>Complete genome sequence of Bacteriovorax stolpii DSM12778.</title>
        <authorList>
            <person name="Tang B."/>
            <person name="Chang J."/>
        </authorList>
    </citation>
    <scope>NUCLEOTIDE SEQUENCE [LARGE SCALE GENOMIC DNA]</scope>
    <source>
        <strain evidence="4 5">DSM 12778</strain>
    </source>
</reference>
<evidence type="ECO:0000313" key="4">
    <source>
        <dbReference type="EMBL" id="AUN98105.1"/>
    </source>
</evidence>
<keyword evidence="2" id="KW-0456">Lyase</keyword>
<evidence type="ECO:0000313" key="5">
    <source>
        <dbReference type="Proteomes" id="UP000235584"/>
    </source>
</evidence>
<dbReference type="PROSITE" id="PS00166">
    <property type="entry name" value="ENOYL_COA_HYDRATASE"/>
    <property type="match status" value="1"/>
</dbReference>
<evidence type="ECO:0000256" key="3">
    <source>
        <dbReference type="RuleBase" id="RU003707"/>
    </source>
</evidence>
<dbReference type="RefSeq" id="WP_102243396.1">
    <property type="nucleotide sequence ID" value="NZ_CP025704.1"/>
</dbReference>
<dbReference type="Gene3D" id="1.10.12.10">
    <property type="entry name" value="Lyase 2-enoyl-coa Hydratase, Chain A, domain 2"/>
    <property type="match status" value="1"/>
</dbReference>
<dbReference type="EMBL" id="CP025704">
    <property type="protein sequence ID" value="AUN98105.1"/>
    <property type="molecule type" value="Genomic_DNA"/>
</dbReference>
<dbReference type="OrthoDB" id="5290223at2"/>
<evidence type="ECO:0000256" key="2">
    <source>
        <dbReference type="ARBA" id="ARBA00023239"/>
    </source>
</evidence>
<dbReference type="Pfam" id="PF00378">
    <property type="entry name" value="ECH_1"/>
    <property type="match status" value="1"/>
</dbReference>